<dbReference type="InterPro" id="IPR001444">
    <property type="entry name" value="Flag_bb_rod_N"/>
</dbReference>
<dbReference type="GO" id="GO:0071978">
    <property type="term" value="P:bacterial-type flagellum-dependent swarming motility"/>
    <property type="evidence" value="ECO:0007669"/>
    <property type="project" value="TreeGrafter"/>
</dbReference>
<evidence type="ECO:0000259" key="7">
    <source>
        <dbReference type="Pfam" id="PF00460"/>
    </source>
</evidence>
<dbReference type="Pfam" id="PF00460">
    <property type="entry name" value="Flg_bb_rod"/>
    <property type="match status" value="1"/>
</dbReference>
<dbReference type="NCBIfam" id="TIGR01396">
    <property type="entry name" value="FlgB"/>
    <property type="match status" value="1"/>
</dbReference>
<accession>A0A5P3VTW7</accession>
<dbReference type="InterPro" id="IPR006300">
    <property type="entry name" value="FlgB"/>
</dbReference>
<keyword evidence="4 6" id="KW-0975">Bacterial flagellum</keyword>
<keyword evidence="8" id="KW-0969">Cilium</keyword>
<proteinExistence type="inferred from homology"/>
<feature type="domain" description="Flagellar basal body rod protein N-terminal" evidence="7">
    <location>
        <begin position="17"/>
        <end position="44"/>
    </location>
</feature>
<evidence type="ECO:0000256" key="5">
    <source>
        <dbReference type="ARBA" id="ARBA00024934"/>
    </source>
</evidence>
<gene>
    <name evidence="8" type="primary">flgB</name>
    <name evidence="8" type="ORF">D2917_31090</name>
</gene>
<evidence type="ECO:0000256" key="1">
    <source>
        <dbReference type="ARBA" id="ARBA00004117"/>
    </source>
</evidence>
<comment type="subcellular location">
    <subcellularLocation>
        <location evidence="1 6">Bacterial flagellum basal body</location>
    </subcellularLocation>
</comment>
<evidence type="ECO:0000256" key="6">
    <source>
        <dbReference type="PIRNR" id="PIRNR002889"/>
    </source>
</evidence>
<dbReference type="Proteomes" id="UP000325743">
    <property type="component" value="Plasmid unnamed1"/>
</dbReference>
<dbReference type="EMBL" id="CP032520">
    <property type="protein sequence ID" value="QEZ48731.1"/>
    <property type="molecule type" value="Genomic_DNA"/>
</dbReference>
<evidence type="ECO:0000256" key="4">
    <source>
        <dbReference type="ARBA" id="ARBA00023143"/>
    </source>
</evidence>
<dbReference type="AlphaFoldDB" id="A0A5P3VTW7"/>
<protein>
    <recommendedName>
        <fullName evidence="3 6">Flagellar basal body rod protein FlgB</fullName>
    </recommendedName>
</protein>
<evidence type="ECO:0000256" key="3">
    <source>
        <dbReference type="ARBA" id="ARBA00014376"/>
    </source>
</evidence>
<comment type="function">
    <text evidence="5 6">Structural component of flagellum, the bacterial motility apparatus. Part of the rod structure of flagellar basal body.</text>
</comment>
<dbReference type="GO" id="GO:0030694">
    <property type="term" value="C:bacterial-type flagellum basal body, rod"/>
    <property type="evidence" value="ECO:0007669"/>
    <property type="project" value="InterPro"/>
</dbReference>
<comment type="similarity">
    <text evidence="2 6">Belongs to the flagella basal body rod proteins family.</text>
</comment>
<comment type="subunit">
    <text evidence="6">The basal body constitutes a major portion of the flagellar organelle and consists of a number of rings mounted on a central rod.</text>
</comment>
<dbReference type="PANTHER" id="PTHR30435">
    <property type="entry name" value="FLAGELLAR PROTEIN"/>
    <property type="match status" value="1"/>
</dbReference>
<keyword evidence="8" id="KW-0614">Plasmid</keyword>
<evidence type="ECO:0000313" key="8">
    <source>
        <dbReference type="EMBL" id="QEZ48731.1"/>
    </source>
</evidence>
<dbReference type="PANTHER" id="PTHR30435:SF12">
    <property type="entry name" value="FLAGELLAR BASAL BODY ROD PROTEIN FLGB"/>
    <property type="match status" value="1"/>
</dbReference>
<evidence type="ECO:0000313" key="9">
    <source>
        <dbReference type="Proteomes" id="UP000325743"/>
    </source>
</evidence>
<keyword evidence="8" id="KW-0282">Flagellum</keyword>
<dbReference type="RefSeq" id="WP_151072971.1">
    <property type="nucleotide sequence ID" value="NZ_CP032520.1"/>
</dbReference>
<evidence type="ECO:0000256" key="2">
    <source>
        <dbReference type="ARBA" id="ARBA00009677"/>
    </source>
</evidence>
<organism evidence="8 9">
    <name type="scientific">Cupriavidus oxalaticus</name>
    <dbReference type="NCBI Taxonomy" id="96344"/>
    <lineage>
        <taxon>Bacteria</taxon>
        <taxon>Pseudomonadati</taxon>
        <taxon>Pseudomonadota</taxon>
        <taxon>Betaproteobacteria</taxon>
        <taxon>Burkholderiales</taxon>
        <taxon>Burkholderiaceae</taxon>
        <taxon>Cupriavidus</taxon>
    </lineage>
</organism>
<sequence>MEAVPVPKYAQSGESIHEQALRLRFRRFELLSSNIANVDTPGYKARDIDFSAELEKAMGSGQKQATMTTTSPRHIEANWPEISEDLLYRVPMQSSIDGNSVEMDVERVAFAENAVRMQFSIQKTADEYRDMLKLYQDMRP</sequence>
<reference evidence="8 9" key="1">
    <citation type="submission" date="2018-09" db="EMBL/GenBank/DDBJ databases">
        <title>Complete genome sequence of Cupriavidus oxalaticus T2, a bacterium capable of phenol tolerance and degradation.</title>
        <authorList>
            <person name="Yan J."/>
        </authorList>
    </citation>
    <scope>NUCLEOTIDE SEQUENCE [LARGE SCALE GENOMIC DNA]</scope>
    <source>
        <strain evidence="8 9">T2</strain>
        <plasmid evidence="8 9">unnamed1</plasmid>
    </source>
</reference>
<name>A0A5P3VTW7_9BURK</name>
<geneLocation type="plasmid" evidence="8">
    <name>unnamed1</name>
</geneLocation>
<keyword evidence="8" id="KW-0966">Cell projection</keyword>
<dbReference type="PIRSF" id="PIRSF002889">
    <property type="entry name" value="Rod_FlgB"/>
    <property type="match status" value="1"/>
</dbReference>